<feature type="compositionally biased region" description="Basic and acidic residues" evidence="1">
    <location>
        <begin position="194"/>
        <end position="208"/>
    </location>
</feature>
<organism evidence="3 4">
    <name type="scientific">Penaeus vannamei</name>
    <name type="common">Whiteleg shrimp</name>
    <name type="synonym">Litopenaeus vannamei</name>
    <dbReference type="NCBI Taxonomy" id="6689"/>
    <lineage>
        <taxon>Eukaryota</taxon>
        <taxon>Metazoa</taxon>
        <taxon>Ecdysozoa</taxon>
        <taxon>Arthropoda</taxon>
        <taxon>Crustacea</taxon>
        <taxon>Multicrustacea</taxon>
        <taxon>Malacostraca</taxon>
        <taxon>Eumalacostraca</taxon>
        <taxon>Eucarida</taxon>
        <taxon>Decapoda</taxon>
        <taxon>Dendrobranchiata</taxon>
        <taxon>Penaeoidea</taxon>
        <taxon>Penaeidae</taxon>
        <taxon>Penaeus</taxon>
    </lineage>
</organism>
<proteinExistence type="predicted"/>
<feature type="transmembrane region" description="Helical" evidence="2">
    <location>
        <begin position="75"/>
        <end position="96"/>
    </location>
</feature>
<dbReference type="AlphaFoldDB" id="A0A3R7Q1M6"/>
<dbReference type="Proteomes" id="UP000283509">
    <property type="component" value="Unassembled WGS sequence"/>
</dbReference>
<reference evidence="3 4" key="1">
    <citation type="submission" date="2018-04" db="EMBL/GenBank/DDBJ databases">
        <authorList>
            <person name="Zhang X."/>
            <person name="Yuan J."/>
            <person name="Li F."/>
            <person name="Xiang J."/>
        </authorList>
    </citation>
    <scope>NUCLEOTIDE SEQUENCE [LARGE SCALE GENOMIC DNA]</scope>
    <source>
        <tissue evidence="3">Muscle</tissue>
    </source>
</reference>
<evidence type="ECO:0000313" key="3">
    <source>
        <dbReference type="EMBL" id="ROT83641.1"/>
    </source>
</evidence>
<accession>A0A3R7Q1M6</accession>
<keyword evidence="4" id="KW-1185">Reference proteome</keyword>
<dbReference type="OrthoDB" id="6157510at2759"/>
<dbReference type="EMBL" id="QCYY01000659">
    <property type="protein sequence ID" value="ROT83641.1"/>
    <property type="molecule type" value="Genomic_DNA"/>
</dbReference>
<keyword evidence="2" id="KW-0812">Transmembrane</keyword>
<keyword evidence="2" id="KW-1133">Transmembrane helix</keyword>
<name>A0A3R7Q1M6_PENVA</name>
<feature type="transmembrane region" description="Helical" evidence="2">
    <location>
        <begin position="21"/>
        <end position="41"/>
    </location>
</feature>
<feature type="transmembrane region" description="Helical" evidence="2">
    <location>
        <begin position="116"/>
        <end position="141"/>
    </location>
</feature>
<sequence>MGQEKHPGVQYIRECPLEPHIPIYLLVGGCFGTLKILWLLCQQVRSRRYERIDDAFAEDGLEEIFTSTSYRATDVALTIFLLIWFGMGNYWVYRIYLPNFQNHLYEPNNWCSKTLYLFAVAQLLFVYAIIAFTFLLVICLACGQKCYTLFGDTYKTPRTGGPAWDAKKRGGPAEEALAKEQDRRGATDEESEGGEVREKAREEEDRTPKPSVLFTDENNAAMPDGASTRHLQLRPRKVVIVV</sequence>
<dbReference type="PANTHER" id="PTHR33444:SF7">
    <property type="entry name" value="TRANSMEMBRANE PROTEIN 272"/>
    <property type="match status" value="1"/>
</dbReference>
<evidence type="ECO:0000313" key="4">
    <source>
        <dbReference type="Proteomes" id="UP000283509"/>
    </source>
</evidence>
<dbReference type="PANTHER" id="PTHR33444">
    <property type="entry name" value="SI:DKEY-19B23.12-RELATED"/>
    <property type="match status" value="1"/>
</dbReference>
<evidence type="ECO:0000256" key="1">
    <source>
        <dbReference type="SAM" id="MobiDB-lite"/>
    </source>
</evidence>
<dbReference type="InterPro" id="IPR040350">
    <property type="entry name" value="TMEM272"/>
</dbReference>
<evidence type="ECO:0000256" key="2">
    <source>
        <dbReference type="SAM" id="Phobius"/>
    </source>
</evidence>
<evidence type="ECO:0008006" key="5">
    <source>
        <dbReference type="Google" id="ProtNLM"/>
    </source>
</evidence>
<protein>
    <recommendedName>
        <fullName evidence="5">Transmembrane protein</fullName>
    </recommendedName>
</protein>
<feature type="region of interest" description="Disordered" evidence="1">
    <location>
        <begin position="161"/>
        <end position="229"/>
    </location>
</feature>
<keyword evidence="2" id="KW-0472">Membrane</keyword>
<comment type="caution">
    <text evidence="3">The sequence shown here is derived from an EMBL/GenBank/DDBJ whole genome shotgun (WGS) entry which is preliminary data.</text>
</comment>
<dbReference type="PROSITE" id="PS51257">
    <property type="entry name" value="PROKAR_LIPOPROTEIN"/>
    <property type="match status" value="1"/>
</dbReference>
<feature type="compositionally biased region" description="Basic and acidic residues" evidence="1">
    <location>
        <begin position="165"/>
        <end position="187"/>
    </location>
</feature>
<reference evidence="3 4" key="2">
    <citation type="submission" date="2019-01" db="EMBL/GenBank/DDBJ databases">
        <title>The decoding of complex shrimp genome reveals the adaptation for benthos swimmer, frequently molting mechanism and breeding impact on genome.</title>
        <authorList>
            <person name="Sun Y."/>
            <person name="Gao Y."/>
            <person name="Yu Y."/>
        </authorList>
    </citation>
    <scope>NUCLEOTIDE SEQUENCE [LARGE SCALE GENOMIC DNA]</scope>
    <source>
        <tissue evidence="3">Muscle</tissue>
    </source>
</reference>
<gene>
    <name evidence="3" type="ORF">C7M84_023174</name>
</gene>